<dbReference type="KEGG" id="rml:FF011L_14650"/>
<evidence type="ECO:0000313" key="3">
    <source>
        <dbReference type="Proteomes" id="UP000320672"/>
    </source>
</evidence>
<reference evidence="2 3" key="1">
    <citation type="submission" date="2019-02" db="EMBL/GenBank/DDBJ databases">
        <title>Deep-cultivation of Planctomycetes and their phenomic and genomic characterization uncovers novel biology.</title>
        <authorList>
            <person name="Wiegand S."/>
            <person name="Jogler M."/>
            <person name="Boedeker C."/>
            <person name="Pinto D."/>
            <person name="Vollmers J."/>
            <person name="Rivas-Marin E."/>
            <person name="Kohn T."/>
            <person name="Peeters S.H."/>
            <person name="Heuer A."/>
            <person name="Rast P."/>
            <person name="Oberbeckmann S."/>
            <person name="Bunk B."/>
            <person name="Jeske O."/>
            <person name="Meyerdierks A."/>
            <person name="Storesund J.E."/>
            <person name="Kallscheuer N."/>
            <person name="Luecker S."/>
            <person name="Lage O.M."/>
            <person name="Pohl T."/>
            <person name="Merkel B.J."/>
            <person name="Hornburger P."/>
            <person name="Mueller R.-W."/>
            <person name="Bruemmer F."/>
            <person name="Labrenz M."/>
            <person name="Spormann A.M."/>
            <person name="Op den Camp H."/>
            <person name="Overmann J."/>
            <person name="Amann R."/>
            <person name="Jetten M.S.M."/>
            <person name="Mascher T."/>
            <person name="Medema M.H."/>
            <person name="Devos D.P."/>
            <person name="Kaster A.-K."/>
            <person name="Ovreas L."/>
            <person name="Rohde M."/>
            <person name="Galperin M.Y."/>
            <person name="Jogler C."/>
        </authorList>
    </citation>
    <scope>NUCLEOTIDE SEQUENCE [LARGE SCALE GENOMIC DNA]</scope>
    <source>
        <strain evidence="2 3">FF011L</strain>
    </source>
</reference>
<protein>
    <recommendedName>
        <fullName evidence="4">Tetratricopeptide repeat protein</fullName>
    </recommendedName>
</protein>
<sequence precursor="true">MGRTTRIMKSLPAIFAGFVCSLLLASTTAGQTPDQIAVRTTPATGTQNSWLPQPLLILSGEIVAFDPKQIEIRVGDETKTTFVRVDRVVWLRPGWQESEAQAGATAYAEEDWALAIAKLLQGLKARPPVWRQEWMSALLANAAFQANRYPAGLELIAQLDRQPLSAPVVGLLPITWVGGMSGDAAVAAANDDLQAAEPLVRLASASLLIGTPHQQTAQRTLTDLSADAKRPLVARMADAQLWRMATPVETKRNVERWLQKIDSLPPSVAWGPMAAIAERLEVAGEQERALAMWLSVGLLAPDPDHPLSRKARERAKQILQLQGNPDANAKALQ</sequence>
<dbReference type="AlphaFoldDB" id="A0A517MD14"/>
<accession>A0A517MD14</accession>
<evidence type="ECO:0008006" key="4">
    <source>
        <dbReference type="Google" id="ProtNLM"/>
    </source>
</evidence>
<name>A0A517MD14_9BACT</name>
<keyword evidence="1" id="KW-0732">Signal</keyword>
<feature type="chain" id="PRO_5022017345" description="Tetratricopeptide repeat protein" evidence="1">
    <location>
        <begin position="26"/>
        <end position="333"/>
    </location>
</feature>
<evidence type="ECO:0000313" key="2">
    <source>
        <dbReference type="EMBL" id="QDS92716.1"/>
    </source>
</evidence>
<organism evidence="2 3">
    <name type="scientific">Roseimaritima multifibrata</name>
    <dbReference type="NCBI Taxonomy" id="1930274"/>
    <lineage>
        <taxon>Bacteria</taxon>
        <taxon>Pseudomonadati</taxon>
        <taxon>Planctomycetota</taxon>
        <taxon>Planctomycetia</taxon>
        <taxon>Pirellulales</taxon>
        <taxon>Pirellulaceae</taxon>
        <taxon>Roseimaritima</taxon>
    </lineage>
</organism>
<dbReference type="EMBL" id="CP036262">
    <property type="protein sequence ID" value="QDS92716.1"/>
    <property type="molecule type" value="Genomic_DNA"/>
</dbReference>
<keyword evidence="3" id="KW-1185">Reference proteome</keyword>
<dbReference type="Proteomes" id="UP000320672">
    <property type="component" value="Chromosome"/>
</dbReference>
<proteinExistence type="predicted"/>
<feature type="signal peptide" evidence="1">
    <location>
        <begin position="1"/>
        <end position="25"/>
    </location>
</feature>
<evidence type="ECO:0000256" key="1">
    <source>
        <dbReference type="SAM" id="SignalP"/>
    </source>
</evidence>
<gene>
    <name evidence="2" type="ORF">FF011L_14650</name>
</gene>